<dbReference type="HAMAP" id="MF_00651">
    <property type="entry name" value="Nuclease_YqgF"/>
    <property type="match status" value="1"/>
</dbReference>
<dbReference type="CDD" id="cd16964">
    <property type="entry name" value="YqgF"/>
    <property type="match status" value="1"/>
</dbReference>
<evidence type="ECO:0000256" key="2">
    <source>
        <dbReference type="ARBA" id="ARBA00022517"/>
    </source>
</evidence>
<dbReference type="AlphaFoldDB" id="A0A2N4UJA2"/>
<sequence length="134" mass="14758">MPEETLLAFDYGTKKIGVAIGNTLTRVARPLEILRSVTREQRFSAIAQLLETWQPDRVVVGLPLALNGETQYATLRCRRFANQLHGRFGVLVELVDERGSSVEAQELLGTNAPDDAVAAAVILQRYLDALTPPN</sequence>
<dbReference type="InterPro" id="IPR012337">
    <property type="entry name" value="RNaseH-like_sf"/>
</dbReference>
<dbReference type="InterPro" id="IPR005227">
    <property type="entry name" value="YqgF"/>
</dbReference>
<comment type="subcellular location">
    <subcellularLocation>
        <location evidence="5">Cytoplasm</location>
    </subcellularLocation>
</comment>
<keyword evidence="3 5" id="KW-0540">Nuclease</keyword>
<dbReference type="EMBL" id="PDNV01000003">
    <property type="protein sequence ID" value="PLC55065.1"/>
    <property type="molecule type" value="Genomic_DNA"/>
</dbReference>
<keyword evidence="4 5" id="KW-0378">Hydrolase</keyword>
<feature type="domain" description="YqgF/RNase H-like" evidence="6">
    <location>
        <begin position="4"/>
        <end position="104"/>
    </location>
</feature>
<dbReference type="OrthoDB" id="9796140at2"/>
<comment type="caution">
    <text evidence="7">The sequence shown here is derived from an EMBL/GenBank/DDBJ whole genome shotgun (WGS) entry which is preliminary data.</text>
</comment>
<evidence type="ECO:0000313" key="8">
    <source>
        <dbReference type="Proteomes" id="UP000234328"/>
    </source>
</evidence>
<dbReference type="Pfam" id="PF03652">
    <property type="entry name" value="RuvX"/>
    <property type="match status" value="1"/>
</dbReference>
<evidence type="ECO:0000256" key="5">
    <source>
        <dbReference type="HAMAP-Rule" id="MF_00651"/>
    </source>
</evidence>
<dbReference type="GO" id="GO:0000967">
    <property type="term" value="P:rRNA 5'-end processing"/>
    <property type="evidence" value="ECO:0007669"/>
    <property type="project" value="UniProtKB-UniRule"/>
</dbReference>
<dbReference type="InterPro" id="IPR037027">
    <property type="entry name" value="YqgF/RNaseH-like_dom_sf"/>
</dbReference>
<dbReference type="Gene3D" id="3.30.420.140">
    <property type="entry name" value="YqgF/RNase H-like domain"/>
    <property type="match status" value="1"/>
</dbReference>
<dbReference type="GO" id="GO:0005829">
    <property type="term" value="C:cytosol"/>
    <property type="evidence" value="ECO:0007669"/>
    <property type="project" value="TreeGrafter"/>
</dbReference>
<dbReference type="EC" id="3.1.-.-" evidence="5"/>
<protein>
    <recommendedName>
        <fullName evidence="5">Putative pre-16S rRNA nuclease</fullName>
        <ecNumber evidence="5">3.1.-.-</ecNumber>
    </recommendedName>
</protein>
<evidence type="ECO:0000259" key="6">
    <source>
        <dbReference type="SMART" id="SM00732"/>
    </source>
</evidence>
<dbReference type="RefSeq" id="WP_102069141.1">
    <property type="nucleotide sequence ID" value="NZ_PDNV01000003.1"/>
</dbReference>
<dbReference type="GO" id="GO:0004518">
    <property type="term" value="F:nuclease activity"/>
    <property type="evidence" value="ECO:0007669"/>
    <property type="project" value="UniProtKB-KW"/>
</dbReference>
<gene>
    <name evidence="7" type="ORF">CR155_04735</name>
</gene>
<evidence type="ECO:0000256" key="4">
    <source>
        <dbReference type="ARBA" id="ARBA00022801"/>
    </source>
</evidence>
<dbReference type="GO" id="GO:0016788">
    <property type="term" value="F:hydrolase activity, acting on ester bonds"/>
    <property type="evidence" value="ECO:0007669"/>
    <property type="project" value="UniProtKB-UniRule"/>
</dbReference>
<dbReference type="InterPro" id="IPR006641">
    <property type="entry name" value="YqgF/RNaseH-like_dom"/>
</dbReference>
<dbReference type="PANTHER" id="PTHR33317:SF4">
    <property type="entry name" value="POLYNUCLEOTIDYL TRANSFERASE, RIBONUCLEASE H-LIKE SUPERFAMILY PROTEIN"/>
    <property type="match status" value="1"/>
</dbReference>
<dbReference type="SUPFAM" id="SSF53098">
    <property type="entry name" value="Ribonuclease H-like"/>
    <property type="match status" value="1"/>
</dbReference>
<evidence type="ECO:0000256" key="1">
    <source>
        <dbReference type="ARBA" id="ARBA00022490"/>
    </source>
</evidence>
<dbReference type="Proteomes" id="UP000234328">
    <property type="component" value="Unassembled WGS sequence"/>
</dbReference>
<reference evidence="7 8" key="1">
    <citation type="submission" date="2017-10" db="EMBL/GenBank/DDBJ databases">
        <title>Two draft genome sequences of Pusillimonas sp. strains isolated from a nitrate- and radionuclide-contaminated groundwater in Russia.</title>
        <authorList>
            <person name="Grouzdev D.S."/>
            <person name="Tourova T.P."/>
            <person name="Goeva M.A."/>
            <person name="Babich T.L."/>
            <person name="Sokolova D.S."/>
            <person name="Abdullin R."/>
            <person name="Poltaraus A.B."/>
            <person name="Toshchakov S.V."/>
            <person name="Nazina T.N."/>
        </authorList>
    </citation>
    <scope>NUCLEOTIDE SEQUENCE [LARGE SCALE GENOMIC DNA]</scope>
    <source>
        <strain evidence="7 8">JR1/69-2-13</strain>
    </source>
</reference>
<accession>A0A2N4UJA2</accession>
<dbReference type="PANTHER" id="PTHR33317">
    <property type="entry name" value="POLYNUCLEOTIDYL TRANSFERASE, RIBONUCLEASE H-LIKE SUPERFAMILY PROTEIN"/>
    <property type="match status" value="1"/>
</dbReference>
<keyword evidence="2 5" id="KW-0690">Ribosome biogenesis</keyword>
<organism evidence="7 8">
    <name type="scientific">Pollutimonas nitritireducens</name>
    <dbReference type="NCBI Taxonomy" id="2045209"/>
    <lineage>
        <taxon>Bacteria</taxon>
        <taxon>Pseudomonadati</taxon>
        <taxon>Pseudomonadota</taxon>
        <taxon>Betaproteobacteria</taxon>
        <taxon>Burkholderiales</taxon>
        <taxon>Alcaligenaceae</taxon>
        <taxon>Pollutimonas</taxon>
    </lineage>
</organism>
<keyword evidence="8" id="KW-1185">Reference proteome</keyword>
<dbReference type="NCBIfam" id="TIGR00250">
    <property type="entry name" value="RNAse_H_YqgF"/>
    <property type="match status" value="1"/>
</dbReference>
<keyword evidence="1 5" id="KW-0963">Cytoplasm</keyword>
<proteinExistence type="inferred from homology"/>
<evidence type="ECO:0000256" key="3">
    <source>
        <dbReference type="ARBA" id="ARBA00022722"/>
    </source>
</evidence>
<comment type="similarity">
    <text evidence="5">Belongs to the YqgF HJR family.</text>
</comment>
<comment type="function">
    <text evidence="5">Could be a nuclease involved in processing of the 5'-end of pre-16S rRNA.</text>
</comment>
<dbReference type="SMART" id="SM00732">
    <property type="entry name" value="YqgFc"/>
    <property type="match status" value="1"/>
</dbReference>
<evidence type="ECO:0000313" key="7">
    <source>
        <dbReference type="EMBL" id="PLC55065.1"/>
    </source>
</evidence>
<name>A0A2N4UJA2_9BURK</name>